<evidence type="ECO:0000259" key="1">
    <source>
        <dbReference type="Pfam" id="PF03435"/>
    </source>
</evidence>
<dbReference type="GO" id="GO:0005737">
    <property type="term" value="C:cytoplasm"/>
    <property type="evidence" value="ECO:0007669"/>
    <property type="project" value="TreeGrafter"/>
</dbReference>
<sequence>MKVVVLGASGFIGNPVAQAFSRAGHIVYGTTRSSSTAASLDKEEIISVVLDPTTAEGKEQLAKLAEKVDVVIDTIPETGPEGPLATFKAVSSAVEKRQNGAKLTYIYTGGSWCHSRGLGGLDQWTDERQPYGHGVQLTQWRWKVEEQVLASTAVQGIVIRPSILYGRSGSLTSMFVFQPAAKAQGGTFKVVGEHESRMTTIHADDLADLYLRVAERGSICKGQAFLGANPQTERLTDFCDAVVRASGSQGYELQAPSNPFEDAWVSTTLARPSLGEALTGWRPKKMGLVDGVDLYWAAAKAHMQEQQ</sequence>
<dbReference type="GeneID" id="77728768"/>
<accession>A0AA38LUW5</accession>
<dbReference type="Gene3D" id="3.40.50.720">
    <property type="entry name" value="NAD(P)-binding Rossmann-like Domain"/>
    <property type="match status" value="1"/>
</dbReference>
<dbReference type="InterPro" id="IPR005097">
    <property type="entry name" value="Sacchrp_dh_NADP-bd"/>
</dbReference>
<dbReference type="GO" id="GO:0004029">
    <property type="term" value="F:aldehyde dehydrogenase (NAD+) activity"/>
    <property type="evidence" value="ECO:0007669"/>
    <property type="project" value="TreeGrafter"/>
</dbReference>
<evidence type="ECO:0000313" key="2">
    <source>
        <dbReference type="EMBL" id="KAI9636345.1"/>
    </source>
</evidence>
<dbReference type="EMBL" id="JAKWFO010000005">
    <property type="protein sequence ID" value="KAI9636345.1"/>
    <property type="molecule type" value="Genomic_DNA"/>
</dbReference>
<dbReference type="SUPFAM" id="SSF51735">
    <property type="entry name" value="NAD(P)-binding Rossmann-fold domains"/>
    <property type="match status" value="1"/>
</dbReference>
<dbReference type="Proteomes" id="UP001164286">
    <property type="component" value="Unassembled WGS sequence"/>
</dbReference>
<gene>
    <name evidence="2" type="ORF">MKK02DRAFT_37108</name>
</gene>
<name>A0AA38LUW5_9TREE</name>
<dbReference type="Pfam" id="PF03435">
    <property type="entry name" value="Sacchrp_dh_NADP"/>
    <property type="match status" value="1"/>
</dbReference>
<dbReference type="AlphaFoldDB" id="A0AA38LUW5"/>
<protein>
    <recommendedName>
        <fullName evidence="1">Saccharopine dehydrogenase NADP binding domain-containing protein</fullName>
    </recommendedName>
</protein>
<dbReference type="InterPro" id="IPR051783">
    <property type="entry name" value="NAD(P)-dependent_oxidoreduct"/>
</dbReference>
<organism evidence="2 3">
    <name type="scientific">Dioszegia hungarica</name>
    <dbReference type="NCBI Taxonomy" id="4972"/>
    <lineage>
        <taxon>Eukaryota</taxon>
        <taxon>Fungi</taxon>
        <taxon>Dikarya</taxon>
        <taxon>Basidiomycota</taxon>
        <taxon>Agaricomycotina</taxon>
        <taxon>Tremellomycetes</taxon>
        <taxon>Tremellales</taxon>
        <taxon>Bulleribasidiaceae</taxon>
        <taxon>Dioszegia</taxon>
    </lineage>
</organism>
<proteinExistence type="predicted"/>
<dbReference type="RefSeq" id="XP_052946122.1">
    <property type="nucleotide sequence ID" value="XM_053089563.1"/>
</dbReference>
<comment type="caution">
    <text evidence="2">The sequence shown here is derived from an EMBL/GenBank/DDBJ whole genome shotgun (WGS) entry which is preliminary data.</text>
</comment>
<dbReference type="InterPro" id="IPR036291">
    <property type="entry name" value="NAD(P)-bd_dom_sf"/>
</dbReference>
<evidence type="ECO:0000313" key="3">
    <source>
        <dbReference type="Proteomes" id="UP001164286"/>
    </source>
</evidence>
<keyword evidence="3" id="KW-1185">Reference proteome</keyword>
<reference evidence="2" key="1">
    <citation type="journal article" date="2022" name="G3 (Bethesda)">
        <title>High quality genome of the basidiomycete yeast Dioszegia hungarica PDD-24b-2 isolated from cloud water.</title>
        <authorList>
            <person name="Jarrige D."/>
            <person name="Haridas S."/>
            <person name="Bleykasten-Grosshans C."/>
            <person name="Joly M."/>
            <person name="Nadalig T."/>
            <person name="Sancelme M."/>
            <person name="Vuilleumier S."/>
            <person name="Grigoriev I.V."/>
            <person name="Amato P."/>
            <person name="Bringel F."/>
        </authorList>
    </citation>
    <scope>NUCLEOTIDE SEQUENCE</scope>
    <source>
        <strain evidence="2">PDD-24b-2</strain>
    </source>
</reference>
<dbReference type="PANTHER" id="PTHR48079:SF3">
    <property type="entry name" value="NAD-DEPENDENT EPIMERASE_DEHYDRATASE DOMAIN-CONTAINING PROTEIN"/>
    <property type="match status" value="1"/>
</dbReference>
<feature type="domain" description="Saccharopine dehydrogenase NADP binding" evidence="1">
    <location>
        <begin position="3"/>
        <end position="78"/>
    </location>
</feature>
<dbReference type="PANTHER" id="PTHR48079">
    <property type="entry name" value="PROTEIN YEEZ"/>
    <property type="match status" value="1"/>
</dbReference>